<accession>I6YVC9</accession>
<keyword evidence="2" id="KW-0808">Transferase</keyword>
<dbReference type="InterPro" id="IPR000462">
    <property type="entry name" value="CDP-OH_P_trans"/>
</dbReference>
<evidence type="ECO:0000313" key="2">
    <source>
        <dbReference type="EMBL" id="AFN74502.1"/>
    </source>
</evidence>
<dbReference type="InterPro" id="IPR043130">
    <property type="entry name" value="CDP-OH_PTrfase_TM_dom"/>
</dbReference>
<feature type="transmembrane region" description="Helical" evidence="1">
    <location>
        <begin position="12"/>
        <end position="31"/>
    </location>
</feature>
<dbReference type="Proteomes" id="UP000009011">
    <property type="component" value="Chromosome"/>
</dbReference>
<name>I6YVC9_MELRP</name>
<dbReference type="Gene3D" id="1.20.120.1760">
    <property type="match status" value="1"/>
</dbReference>
<dbReference type="GO" id="GO:0008654">
    <property type="term" value="P:phospholipid biosynthetic process"/>
    <property type="evidence" value="ECO:0007669"/>
    <property type="project" value="InterPro"/>
</dbReference>
<feature type="transmembrane region" description="Helical" evidence="1">
    <location>
        <begin position="100"/>
        <end position="125"/>
    </location>
</feature>
<organism evidence="2 3">
    <name type="scientific">Melioribacter roseus (strain DSM 23840 / JCM 17771 / VKM B-2668 / P3M-2)</name>
    <dbReference type="NCBI Taxonomy" id="1191523"/>
    <lineage>
        <taxon>Bacteria</taxon>
        <taxon>Pseudomonadati</taxon>
        <taxon>Ignavibacteriota</taxon>
        <taxon>Ignavibacteria</taxon>
        <taxon>Ignavibacteriales</taxon>
        <taxon>Melioribacteraceae</taxon>
        <taxon>Melioribacter</taxon>
    </lineage>
</organism>
<feature type="transmembrane region" description="Helical" evidence="1">
    <location>
        <begin position="75"/>
        <end position="94"/>
    </location>
</feature>
<dbReference type="GO" id="GO:0016780">
    <property type="term" value="F:phosphotransferase activity, for other substituted phosphate groups"/>
    <property type="evidence" value="ECO:0007669"/>
    <property type="project" value="InterPro"/>
</dbReference>
<dbReference type="Pfam" id="PF01066">
    <property type="entry name" value="CDP-OH_P_transf"/>
    <property type="match status" value="1"/>
</dbReference>
<keyword evidence="1" id="KW-0812">Transmembrane</keyword>
<dbReference type="KEGG" id="mro:MROS_1265"/>
<dbReference type="eggNOG" id="COG0558">
    <property type="taxonomic scope" value="Bacteria"/>
</dbReference>
<dbReference type="STRING" id="1191523.MROS_1265"/>
<dbReference type="HOGENOM" id="CLU_080644_0_0_10"/>
<dbReference type="EMBL" id="CP003557">
    <property type="protein sequence ID" value="AFN74502.1"/>
    <property type="molecule type" value="Genomic_DNA"/>
</dbReference>
<reference evidence="2 3" key="1">
    <citation type="journal article" date="2013" name="PLoS ONE">
        <title>Genomic analysis of Melioribacter roseus, facultatively anaerobic organotrophic bacterium representing a novel deep lineage within Bacteriodetes/Chlorobi group.</title>
        <authorList>
            <person name="Kadnikov V.V."/>
            <person name="Mardanov A.V."/>
            <person name="Podosokorskaya O.A."/>
            <person name="Gavrilov S.N."/>
            <person name="Kublanov I.V."/>
            <person name="Beletsky A.V."/>
            <person name="Bonch-Osmolovskaya E.A."/>
            <person name="Ravin N.V."/>
        </authorList>
    </citation>
    <scope>NUCLEOTIDE SEQUENCE [LARGE SCALE GENOMIC DNA]</scope>
    <source>
        <strain evidence="3">JCM 17771 / P3M-2</strain>
    </source>
</reference>
<gene>
    <name evidence="2" type="ordered locus">MROS_1265</name>
</gene>
<dbReference type="AlphaFoldDB" id="I6YVC9"/>
<sequence length="271" mass="31142">MALAARSLGLTPNAVTLISVIFGVAAGHLFFYQNTTVNWIGVLFLVIAEALDGADGQLARMTNTHSRYGRIFDGVAGNLWFISIYLHMSARFVAEGGSPYIFLIAVLAGLSHSFQSAMADFYRVFYLYFVQGKDKDIDDISEVKNTYSGLSWSKSPFKKFLLRVYINYIREQYLLAKKVRELFSYVKDNLSGRVPEWFRSEYRKLNKPMIKYQNILTTNTRMIVLFITVFLGNILHYFLFELIILNAVLVYFVIKEEAIHNYLLDVIKRGK</sequence>
<dbReference type="GO" id="GO:0016020">
    <property type="term" value="C:membrane"/>
    <property type="evidence" value="ECO:0007669"/>
    <property type="project" value="InterPro"/>
</dbReference>
<keyword evidence="3" id="KW-1185">Reference proteome</keyword>
<evidence type="ECO:0000313" key="3">
    <source>
        <dbReference type="Proteomes" id="UP000009011"/>
    </source>
</evidence>
<protein>
    <submittedName>
        <fullName evidence="2">CDP-alcohol phosphatidyltransferase superfamily protein</fullName>
    </submittedName>
</protein>
<dbReference type="PATRIC" id="fig|1191523.3.peg.1343"/>
<keyword evidence="1" id="KW-0472">Membrane</keyword>
<evidence type="ECO:0000256" key="1">
    <source>
        <dbReference type="SAM" id="Phobius"/>
    </source>
</evidence>
<proteinExistence type="predicted"/>
<keyword evidence="1" id="KW-1133">Transmembrane helix</keyword>